<feature type="region of interest" description="Disordered" evidence="4">
    <location>
        <begin position="34"/>
        <end position="57"/>
    </location>
</feature>
<gene>
    <name evidence="6" type="ORF">QCA50_007816</name>
</gene>
<dbReference type="Proteomes" id="UP001385951">
    <property type="component" value="Unassembled WGS sequence"/>
</dbReference>
<name>A0AAW0GJB9_9APHY</name>
<evidence type="ECO:0000256" key="3">
    <source>
        <dbReference type="ARBA" id="ARBA00038149"/>
    </source>
</evidence>
<dbReference type="SUPFAM" id="SSF49899">
    <property type="entry name" value="Concanavalin A-like lectins/glucanases"/>
    <property type="match status" value="1"/>
</dbReference>
<evidence type="ECO:0000256" key="4">
    <source>
        <dbReference type="SAM" id="MobiDB-lite"/>
    </source>
</evidence>
<keyword evidence="2" id="KW-0539">Nucleus</keyword>
<evidence type="ECO:0000256" key="2">
    <source>
        <dbReference type="ARBA" id="ARBA00023242"/>
    </source>
</evidence>
<feature type="compositionally biased region" description="Polar residues" evidence="4">
    <location>
        <begin position="306"/>
        <end position="331"/>
    </location>
</feature>
<dbReference type="InterPro" id="IPR043136">
    <property type="entry name" value="B30.2/SPRY_sf"/>
</dbReference>
<feature type="region of interest" description="Disordered" evidence="4">
    <location>
        <begin position="297"/>
        <end position="344"/>
    </location>
</feature>
<evidence type="ECO:0000313" key="7">
    <source>
        <dbReference type="Proteomes" id="UP001385951"/>
    </source>
</evidence>
<keyword evidence="7" id="KW-1185">Reference proteome</keyword>
<dbReference type="InterPro" id="IPR013320">
    <property type="entry name" value="ConA-like_dom_sf"/>
</dbReference>
<comment type="similarity">
    <text evidence="3">Belongs to the cclA family.</text>
</comment>
<reference evidence="6 7" key="1">
    <citation type="submission" date="2022-09" db="EMBL/GenBank/DDBJ databases">
        <authorList>
            <person name="Palmer J.M."/>
        </authorList>
    </citation>
    <scope>NUCLEOTIDE SEQUENCE [LARGE SCALE GENOMIC DNA]</scope>
    <source>
        <strain evidence="6 7">DSM 7382</strain>
    </source>
</reference>
<dbReference type="PANTHER" id="PTHR10598">
    <property type="entry name" value="SET1/ASH2 HISTONE METHYLTRANSFERASE COMPLEX SUBUNIT ASH2"/>
    <property type="match status" value="1"/>
</dbReference>
<feature type="compositionally biased region" description="Acidic residues" evidence="4">
    <location>
        <begin position="616"/>
        <end position="627"/>
    </location>
</feature>
<dbReference type="SMART" id="SM00449">
    <property type="entry name" value="SPRY"/>
    <property type="match status" value="1"/>
</dbReference>
<protein>
    <recommendedName>
        <fullName evidence="5">B30.2/SPRY domain-containing protein</fullName>
    </recommendedName>
</protein>
<dbReference type="EMBL" id="JASBNA010000009">
    <property type="protein sequence ID" value="KAK7689125.1"/>
    <property type="molecule type" value="Genomic_DNA"/>
</dbReference>
<feature type="domain" description="B30.2/SPRY" evidence="5">
    <location>
        <begin position="109"/>
        <end position="303"/>
    </location>
</feature>
<dbReference type="InterPro" id="IPR001870">
    <property type="entry name" value="B30.2/SPRY"/>
</dbReference>
<dbReference type="AlphaFoldDB" id="A0AAW0GJB9"/>
<feature type="compositionally biased region" description="Low complexity" evidence="4">
    <location>
        <begin position="34"/>
        <end position="45"/>
    </location>
</feature>
<evidence type="ECO:0000313" key="6">
    <source>
        <dbReference type="EMBL" id="KAK7689125.1"/>
    </source>
</evidence>
<dbReference type="GO" id="GO:0048188">
    <property type="term" value="C:Set1C/COMPASS complex"/>
    <property type="evidence" value="ECO:0007669"/>
    <property type="project" value="InterPro"/>
</dbReference>
<accession>A0AAW0GJB9</accession>
<dbReference type="Pfam" id="PF00622">
    <property type="entry name" value="SPRY"/>
    <property type="match status" value="1"/>
</dbReference>
<feature type="compositionally biased region" description="Basic and acidic residues" evidence="4">
    <location>
        <begin position="519"/>
        <end position="540"/>
    </location>
</feature>
<organism evidence="6 7">
    <name type="scientific">Cerrena zonata</name>
    <dbReference type="NCBI Taxonomy" id="2478898"/>
    <lineage>
        <taxon>Eukaryota</taxon>
        <taxon>Fungi</taxon>
        <taxon>Dikarya</taxon>
        <taxon>Basidiomycota</taxon>
        <taxon>Agaricomycotina</taxon>
        <taxon>Agaricomycetes</taxon>
        <taxon>Polyporales</taxon>
        <taxon>Cerrenaceae</taxon>
        <taxon>Cerrena</taxon>
    </lineage>
</organism>
<dbReference type="PROSITE" id="PS50188">
    <property type="entry name" value="B302_SPRY"/>
    <property type="match status" value="1"/>
</dbReference>
<dbReference type="GO" id="GO:0000976">
    <property type="term" value="F:transcription cis-regulatory region binding"/>
    <property type="evidence" value="ECO:0007669"/>
    <property type="project" value="TreeGrafter"/>
</dbReference>
<sequence length="667" mass="73633">MEAPGSPREASPAIALLTAIPPNPLNRKRKLGAVASVAASSPAPSERANTPNPATDDIVVPAKHADLTSRPRLTISRHPQFIPIAPGSPYCTTEPLCNNRLNFRYTPAGLSAPGSSLPFRTIESAPACFRVSWEDRSTFVKVTQDGLGLQGERGFRSARCNAPIREGKWYMEIKIEAGGGDNLHDLKCTEGSHVRLGWARREAPLNAPAGLDGYSYAFRDKTGDKVHLSRPRPYGKPFKSGDVVGMYISLPPHRQPNPRDPHDPAHIKRERIAIEYKGQEYFESLEYSQSKEMMSFMDSKARDKANSSAPAPTSTKKSATVKNLPSASRGSKTGPPEPPPMRLLPTLGPESYIAFFVNGESQGIAFQDLYDYLPLRSSPKKGQDKKRSKEGVREHKENLFDDGTLGYYPLISLFNEARVRINPGPDFEFPPPPDIDSVLTGSAVDLKPSEAVRTWRPIQERYPEYIAEQTALDEKDEVDAQTNQHSYELQVQEAQEEDEKAELRRVKRRAQAAARKERKQREKEMAEAVDRNAKRKRTEEPVSTPAESDIAPNDSRPFTPFTPSTSAVIAQEFIVGSFQSGVDQAYSPAPPSSVDGHTYWHDGGHDTSEYNSEYGELPEEEEVDDPTENGPIPLVPNTTDLSIEDEIALAAGESTLSNRSGLGITFE</sequence>
<evidence type="ECO:0000259" key="5">
    <source>
        <dbReference type="PROSITE" id="PS50188"/>
    </source>
</evidence>
<comment type="subcellular location">
    <subcellularLocation>
        <location evidence="1">Nucleus</location>
    </subcellularLocation>
</comment>
<dbReference type="Gene3D" id="2.60.120.920">
    <property type="match status" value="1"/>
</dbReference>
<dbReference type="InterPro" id="IPR037353">
    <property type="entry name" value="ASH2"/>
</dbReference>
<dbReference type="InterPro" id="IPR003877">
    <property type="entry name" value="SPRY_dom"/>
</dbReference>
<comment type="caution">
    <text evidence="6">The sequence shown here is derived from an EMBL/GenBank/DDBJ whole genome shotgun (WGS) entry which is preliminary data.</text>
</comment>
<proteinExistence type="inferred from homology"/>
<feature type="region of interest" description="Disordered" evidence="4">
    <location>
        <begin position="610"/>
        <end position="638"/>
    </location>
</feature>
<dbReference type="CDD" id="cd12872">
    <property type="entry name" value="SPRY_Ash2"/>
    <property type="match status" value="1"/>
</dbReference>
<feature type="region of interest" description="Disordered" evidence="4">
    <location>
        <begin position="491"/>
        <end position="555"/>
    </location>
</feature>
<evidence type="ECO:0000256" key="1">
    <source>
        <dbReference type="ARBA" id="ARBA00004123"/>
    </source>
</evidence>
<dbReference type="PANTHER" id="PTHR10598:SF0">
    <property type="entry name" value="SET1_ASH2 HISTONE METHYLTRANSFERASE COMPLEX SUBUNIT ASH2"/>
    <property type="match status" value="1"/>
</dbReference>